<keyword evidence="4" id="KW-0808">Transferase</keyword>
<dbReference type="PANTHER" id="PTHR24421:SF10">
    <property type="entry name" value="NITRATE_NITRITE SENSOR PROTEIN NARQ"/>
    <property type="match status" value="1"/>
</dbReference>
<evidence type="ECO:0000256" key="1">
    <source>
        <dbReference type="ARBA" id="ARBA00000085"/>
    </source>
</evidence>
<feature type="transmembrane region" description="Helical" evidence="10">
    <location>
        <begin position="41"/>
        <end position="64"/>
    </location>
</feature>
<evidence type="ECO:0000256" key="3">
    <source>
        <dbReference type="ARBA" id="ARBA00022553"/>
    </source>
</evidence>
<evidence type="ECO:0000259" key="12">
    <source>
        <dbReference type="Pfam" id="PF07730"/>
    </source>
</evidence>
<comment type="catalytic activity">
    <reaction evidence="1">
        <text>ATP + protein L-histidine = ADP + protein N-phospho-L-histidine.</text>
        <dbReference type="EC" id="2.7.13.3"/>
    </reaction>
</comment>
<keyword evidence="14" id="KW-1185">Reference proteome</keyword>
<evidence type="ECO:0000256" key="9">
    <source>
        <dbReference type="SAM" id="Coils"/>
    </source>
</evidence>
<feature type="domain" description="Signal transduction histidine kinase subgroup 3 dimerisation and phosphoacceptor" evidence="12">
    <location>
        <begin position="126"/>
        <end position="189"/>
    </location>
</feature>
<dbReference type="GO" id="GO:0046983">
    <property type="term" value="F:protein dimerization activity"/>
    <property type="evidence" value="ECO:0007669"/>
    <property type="project" value="InterPro"/>
</dbReference>
<dbReference type="Pfam" id="PF07730">
    <property type="entry name" value="HisKA_3"/>
    <property type="match status" value="1"/>
</dbReference>
<feature type="transmembrane region" description="Helical" evidence="10">
    <location>
        <begin position="76"/>
        <end position="96"/>
    </location>
</feature>
<evidence type="ECO:0000259" key="11">
    <source>
        <dbReference type="Pfam" id="PF02518"/>
    </source>
</evidence>
<keyword evidence="10" id="KW-0472">Membrane</keyword>
<dbReference type="Pfam" id="PF02518">
    <property type="entry name" value="HATPase_c"/>
    <property type="match status" value="1"/>
</dbReference>
<protein>
    <recommendedName>
        <fullName evidence="2">histidine kinase</fullName>
        <ecNumber evidence="2">2.7.13.3</ecNumber>
    </recommendedName>
</protein>
<evidence type="ECO:0000313" key="13">
    <source>
        <dbReference type="EMBL" id="RJL24255.1"/>
    </source>
</evidence>
<reference evidence="13 14" key="1">
    <citation type="submission" date="2018-09" db="EMBL/GenBank/DDBJ databases">
        <title>YIM 75507 draft genome.</title>
        <authorList>
            <person name="Tang S."/>
            <person name="Feng Y."/>
        </authorList>
    </citation>
    <scope>NUCLEOTIDE SEQUENCE [LARGE SCALE GENOMIC DNA]</scope>
    <source>
        <strain evidence="13 14">YIM 75507</strain>
    </source>
</reference>
<evidence type="ECO:0000313" key="14">
    <source>
        <dbReference type="Proteomes" id="UP000265768"/>
    </source>
</evidence>
<dbReference type="GO" id="GO:0000155">
    <property type="term" value="F:phosphorelay sensor kinase activity"/>
    <property type="evidence" value="ECO:0007669"/>
    <property type="project" value="InterPro"/>
</dbReference>
<dbReference type="OrthoDB" id="227596at2"/>
<dbReference type="InterPro" id="IPR003594">
    <property type="entry name" value="HATPase_dom"/>
</dbReference>
<comment type="caution">
    <text evidence="13">The sequence shown here is derived from an EMBL/GenBank/DDBJ whole genome shotgun (WGS) entry which is preliminary data.</text>
</comment>
<keyword evidence="6 13" id="KW-0418">Kinase</keyword>
<dbReference type="InterPro" id="IPR050482">
    <property type="entry name" value="Sensor_HK_TwoCompSys"/>
</dbReference>
<sequence length="332" mass="34959">MAPRRVWPLFAVAAVGWIWFAMWPAALLASYHAASLTRRGLAAYVAGAVAAMGAGVGVALGVGGSRALNTATPGNAVTFALLLVGLPLAVGLWLGARRAALAALRDRAERLEREQEARTERSRAEERARIAREMHDVVAHKISLLVLHAGALEVAAPDPATADKAALLGSIGREALTNLREVLGVLRSPYHAAVAELAPQPVLGDLDRLLGQSRTAGTAVTRHDEGEARELPPLVQRTAYRVVQEALTNVHKHAGNADTRVTLRYLPRSLEVSVANDPARRPSQPLPGSGAGLVGLRERVELLGGEFEASARGDGGFLVRAVIPLAPAEVAA</sequence>
<keyword evidence="10" id="KW-1133">Transmembrane helix</keyword>
<keyword evidence="8" id="KW-0902">Two-component regulatory system</keyword>
<proteinExistence type="predicted"/>
<dbReference type="EMBL" id="QZEY01000016">
    <property type="protein sequence ID" value="RJL24255.1"/>
    <property type="molecule type" value="Genomic_DNA"/>
</dbReference>
<dbReference type="GO" id="GO:0005524">
    <property type="term" value="F:ATP binding"/>
    <property type="evidence" value="ECO:0007669"/>
    <property type="project" value="UniProtKB-KW"/>
</dbReference>
<dbReference type="Proteomes" id="UP000265768">
    <property type="component" value="Unassembled WGS sequence"/>
</dbReference>
<dbReference type="Gene3D" id="3.30.565.10">
    <property type="entry name" value="Histidine kinase-like ATPase, C-terminal domain"/>
    <property type="match status" value="1"/>
</dbReference>
<feature type="domain" description="Histidine kinase/HSP90-like ATPase" evidence="11">
    <location>
        <begin position="237"/>
        <end position="326"/>
    </location>
</feature>
<evidence type="ECO:0000256" key="7">
    <source>
        <dbReference type="ARBA" id="ARBA00022840"/>
    </source>
</evidence>
<dbReference type="AlphaFoldDB" id="A0A3A4A6R0"/>
<keyword evidence="9" id="KW-0175">Coiled coil</keyword>
<keyword evidence="7" id="KW-0067">ATP-binding</keyword>
<dbReference type="CDD" id="cd16917">
    <property type="entry name" value="HATPase_UhpB-NarQ-NarX-like"/>
    <property type="match status" value="1"/>
</dbReference>
<keyword evidence="10" id="KW-0812">Transmembrane</keyword>
<evidence type="ECO:0000256" key="5">
    <source>
        <dbReference type="ARBA" id="ARBA00022741"/>
    </source>
</evidence>
<dbReference type="EC" id="2.7.13.3" evidence="2"/>
<dbReference type="InterPro" id="IPR011712">
    <property type="entry name" value="Sig_transdc_His_kin_sub3_dim/P"/>
</dbReference>
<gene>
    <name evidence="13" type="ORF">D5H75_30270</name>
</gene>
<evidence type="ECO:0000256" key="4">
    <source>
        <dbReference type="ARBA" id="ARBA00022679"/>
    </source>
</evidence>
<keyword evidence="5" id="KW-0547">Nucleotide-binding</keyword>
<accession>A0A3A4A6R0</accession>
<dbReference type="PANTHER" id="PTHR24421">
    <property type="entry name" value="NITRATE/NITRITE SENSOR PROTEIN NARX-RELATED"/>
    <property type="match status" value="1"/>
</dbReference>
<feature type="coiled-coil region" evidence="9">
    <location>
        <begin position="94"/>
        <end position="134"/>
    </location>
</feature>
<keyword evidence="3" id="KW-0597">Phosphoprotein</keyword>
<dbReference type="GO" id="GO:0016020">
    <property type="term" value="C:membrane"/>
    <property type="evidence" value="ECO:0007669"/>
    <property type="project" value="InterPro"/>
</dbReference>
<name>A0A3A4A6R0_9ACTN</name>
<evidence type="ECO:0000256" key="10">
    <source>
        <dbReference type="SAM" id="Phobius"/>
    </source>
</evidence>
<dbReference type="SUPFAM" id="SSF55874">
    <property type="entry name" value="ATPase domain of HSP90 chaperone/DNA topoisomerase II/histidine kinase"/>
    <property type="match status" value="1"/>
</dbReference>
<feature type="transmembrane region" description="Helical" evidence="10">
    <location>
        <begin position="6"/>
        <end position="29"/>
    </location>
</feature>
<organism evidence="13 14">
    <name type="scientific">Bailinhaonella thermotolerans</name>
    <dbReference type="NCBI Taxonomy" id="1070861"/>
    <lineage>
        <taxon>Bacteria</taxon>
        <taxon>Bacillati</taxon>
        <taxon>Actinomycetota</taxon>
        <taxon>Actinomycetes</taxon>
        <taxon>Streptosporangiales</taxon>
        <taxon>Streptosporangiaceae</taxon>
        <taxon>Bailinhaonella</taxon>
    </lineage>
</organism>
<evidence type="ECO:0000256" key="2">
    <source>
        <dbReference type="ARBA" id="ARBA00012438"/>
    </source>
</evidence>
<dbReference type="Gene3D" id="1.20.5.1930">
    <property type="match status" value="1"/>
</dbReference>
<dbReference type="InterPro" id="IPR036890">
    <property type="entry name" value="HATPase_C_sf"/>
</dbReference>
<evidence type="ECO:0000256" key="6">
    <source>
        <dbReference type="ARBA" id="ARBA00022777"/>
    </source>
</evidence>
<evidence type="ECO:0000256" key="8">
    <source>
        <dbReference type="ARBA" id="ARBA00023012"/>
    </source>
</evidence>